<dbReference type="RefSeq" id="WP_063141816.1">
    <property type="nucleotide sequence ID" value="NZ_CBDDTQ010000001.1"/>
</dbReference>
<feature type="transmembrane region" description="Helical" evidence="1">
    <location>
        <begin position="83"/>
        <end position="105"/>
    </location>
</feature>
<organism evidence="2 3">
    <name type="scientific">Alloalcanivorax xenomutans</name>
    <dbReference type="NCBI Taxonomy" id="1094342"/>
    <lineage>
        <taxon>Bacteria</taxon>
        <taxon>Pseudomonadati</taxon>
        <taxon>Pseudomonadota</taxon>
        <taxon>Gammaproteobacteria</taxon>
        <taxon>Oceanospirillales</taxon>
        <taxon>Alcanivoracaceae</taxon>
        <taxon>Alloalcanivorax</taxon>
    </lineage>
</organism>
<proteinExistence type="predicted"/>
<accession>A0A9Q3W5S3</accession>
<keyword evidence="3" id="KW-1185">Reference proteome</keyword>
<reference evidence="2" key="1">
    <citation type="submission" date="2022-01" db="EMBL/GenBank/DDBJ databases">
        <authorList>
            <person name="Karlyshev A.V."/>
            <person name="Jaspars M."/>
        </authorList>
    </citation>
    <scope>NUCLEOTIDE SEQUENCE</scope>
    <source>
        <strain evidence="2">AGSA3-2</strain>
    </source>
</reference>
<dbReference type="AlphaFoldDB" id="A0A9Q3W5S3"/>
<dbReference type="Proteomes" id="UP001107961">
    <property type="component" value="Unassembled WGS sequence"/>
</dbReference>
<dbReference type="KEGG" id="axe:P40_06150"/>
<keyword evidence="1" id="KW-1133">Transmembrane helix</keyword>
<evidence type="ECO:0000313" key="2">
    <source>
        <dbReference type="EMBL" id="MCE7509059.1"/>
    </source>
</evidence>
<keyword evidence="1" id="KW-0812">Transmembrane</keyword>
<keyword evidence="1" id="KW-0472">Membrane</keyword>
<comment type="caution">
    <text evidence="2">The sequence shown here is derived from an EMBL/GenBank/DDBJ whole genome shotgun (WGS) entry which is preliminary data.</text>
</comment>
<name>A0A9Q3W5S3_9GAMM</name>
<dbReference type="InterPro" id="IPR013901">
    <property type="entry name" value="Anthrone_oxy"/>
</dbReference>
<feature type="transmembrane region" description="Helical" evidence="1">
    <location>
        <begin position="53"/>
        <end position="77"/>
    </location>
</feature>
<evidence type="ECO:0000313" key="3">
    <source>
        <dbReference type="Proteomes" id="UP001107961"/>
    </source>
</evidence>
<gene>
    <name evidence="2" type="ORF">LZG35_10475</name>
</gene>
<protein>
    <submittedName>
        <fullName evidence="2">DUF1772 domain-containing protein</fullName>
    </submittedName>
</protein>
<feature type="transmembrane region" description="Helical" evidence="1">
    <location>
        <begin position="138"/>
        <end position="157"/>
    </location>
</feature>
<sequence length="158" mass="17262">MSVLILFLLCIGAGIIAGVFFAFSSFIMKALAGQPPEHGADAMRRINVTVLNPGFLGIFMGSAILSVAAIVAAFVPWHAGRSLWMIAAGVCYLLGTFLVTMLFNVPRNERLARMTDGSQEAHRYWALYLREWTFWNHVRALAAALSAATAAMALWLMP</sequence>
<evidence type="ECO:0000256" key="1">
    <source>
        <dbReference type="SAM" id="Phobius"/>
    </source>
</evidence>
<dbReference type="EMBL" id="JAJVKT010000011">
    <property type="protein sequence ID" value="MCE7509059.1"/>
    <property type="molecule type" value="Genomic_DNA"/>
</dbReference>
<dbReference type="Pfam" id="PF08592">
    <property type="entry name" value="Anthrone_oxy"/>
    <property type="match status" value="1"/>
</dbReference>
<feature type="transmembrane region" description="Helical" evidence="1">
    <location>
        <begin position="6"/>
        <end position="32"/>
    </location>
</feature>